<dbReference type="InterPro" id="IPR058544">
    <property type="entry name" value="ETR1_N"/>
</dbReference>
<feature type="transmembrane region" description="Helical" evidence="7">
    <location>
        <begin position="98"/>
        <end position="122"/>
    </location>
</feature>
<comment type="caution">
    <text evidence="9">The sequence shown here is derived from an EMBL/GenBank/DDBJ whole genome shotgun (WGS) entry which is preliminary data.</text>
</comment>
<dbReference type="EMBL" id="LNYI01000001">
    <property type="protein sequence ID" value="KTD26110.1"/>
    <property type="molecule type" value="Genomic_DNA"/>
</dbReference>
<dbReference type="AlphaFoldDB" id="A0A0W0W1Q9"/>
<name>A0A0W0W1Q9_9GAMM</name>
<dbReference type="GO" id="GO:0007234">
    <property type="term" value="P:osmosensory signaling via phosphorelay pathway"/>
    <property type="evidence" value="ECO:0007669"/>
    <property type="project" value="TreeGrafter"/>
</dbReference>
<dbReference type="Gene3D" id="1.10.287.130">
    <property type="match status" value="1"/>
</dbReference>
<dbReference type="PRINTS" id="PR00344">
    <property type="entry name" value="BCTRLSENSOR"/>
</dbReference>
<keyword evidence="3" id="KW-0597">Phosphoprotein</keyword>
<evidence type="ECO:0000256" key="7">
    <source>
        <dbReference type="SAM" id="Phobius"/>
    </source>
</evidence>
<keyword evidence="10" id="KW-1185">Reference proteome</keyword>
<dbReference type="PANTHER" id="PTHR42878:SF15">
    <property type="entry name" value="BACTERIOPHYTOCHROME"/>
    <property type="match status" value="1"/>
</dbReference>
<dbReference type="InterPro" id="IPR050351">
    <property type="entry name" value="BphY/WalK/GraS-like"/>
</dbReference>
<dbReference type="InterPro" id="IPR004358">
    <property type="entry name" value="Sig_transdc_His_kin-like_C"/>
</dbReference>
<accession>A0A0W0W1Q9</accession>
<dbReference type="InterPro" id="IPR036890">
    <property type="entry name" value="HATPase_C_sf"/>
</dbReference>
<sequence length="383" mass="43686">MSVMEAIDNFFQTQGFMPHGMCLLWKPAILWTMVIGNAVTALAYFIIPIALIYLILKRRDIGFKWMFVLFGLFILACGLTHVMSIVTLWKPMYGLEALVLAFTGIVSLLTAILIWPLLPILFKIPSPWQLEKMNEALNQSNKELDDFAYIASHDLKEPLRGINNFSSFLLEDYYDKLDEEGKEQLNTLKRLSQRMEALINDLLIYSRAGRAELVYQPCNLNEVVENKLQLLDSYLKENNANVIIKRPLPMIVCDKARVGEIFHNLIVNAIKYNNSEEKTVTIDFKEANDHYVFSIEDNGIGIAAEHFDNIFKIFKRLHGRDEYGGGTGLGLTLIKKIIERHKGKIWLDSQVDKGTTFYFSIIKALKPGNEVAITELLNGNHHG</sequence>
<keyword evidence="5 9" id="KW-0418">Kinase</keyword>
<protein>
    <recommendedName>
        <fullName evidence="2">histidine kinase</fullName>
        <ecNumber evidence="2">2.7.13.3</ecNumber>
    </recommendedName>
</protein>
<dbReference type="EC" id="2.7.13.3" evidence="2"/>
<evidence type="ECO:0000256" key="1">
    <source>
        <dbReference type="ARBA" id="ARBA00000085"/>
    </source>
</evidence>
<dbReference type="SUPFAM" id="SSF55874">
    <property type="entry name" value="ATPase domain of HSP90 chaperone/DNA topoisomerase II/histidine kinase"/>
    <property type="match status" value="1"/>
</dbReference>
<dbReference type="Gene3D" id="3.30.565.10">
    <property type="entry name" value="Histidine kinase-like ATPase, C-terminal domain"/>
    <property type="match status" value="1"/>
</dbReference>
<dbReference type="eggNOG" id="COG4191">
    <property type="taxonomic scope" value="Bacteria"/>
</dbReference>
<feature type="coiled-coil region" evidence="6">
    <location>
        <begin position="174"/>
        <end position="208"/>
    </location>
</feature>
<evidence type="ECO:0000256" key="6">
    <source>
        <dbReference type="SAM" id="Coils"/>
    </source>
</evidence>
<dbReference type="GO" id="GO:0030295">
    <property type="term" value="F:protein kinase activator activity"/>
    <property type="evidence" value="ECO:0007669"/>
    <property type="project" value="TreeGrafter"/>
</dbReference>
<dbReference type="InterPro" id="IPR036097">
    <property type="entry name" value="HisK_dim/P_sf"/>
</dbReference>
<dbReference type="InterPro" id="IPR003594">
    <property type="entry name" value="HATPase_dom"/>
</dbReference>
<evidence type="ECO:0000256" key="2">
    <source>
        <dbReference type="ARBA" id="ARBA00012438"/>
    </source>
</evidence>
<evidence type="ECO:0000256" key="4">
    <source>
        <dbReference type="ARBA" id="ARBA00022679"/>
    </source>
</evidence>
<comment type="catalytic activity">
    <reaction evidence="1">
        <text>ATP + protein L-histidine = ADP + protein N-phospho-L-histidine.</text>
        <dbReference type="EC" id="2.7.13.3"/>
    </reaction>
</comment>
<dbReference type="Pfam" id="PF00512">
    <property type="entry name" value="HisKA"/>
    <property type="match status" value="1"/>
</dbReference>
<dbReference type="RefSeq" id="WP_028373441.1">
    <property type="nucleotide sequence ID" value="NZ_CAAAJD010000015.1"/>
</dbReference>
<dbReference type="PATRIC" id="fig|45067.4.peg.5"/>
<dbReference type="Pfam" id="PF02518">
    <property type="entry name" value="HATPase_c"/>
    <property type="match status" value="1"/>
</dbReference>
<dbReference type="Proteomes" id="UP000054869">
    <property type="component" value="Unassembled WGS sequence"/>
</dbReference>
<dbReference type="GO" id="GO:0000156">
    <property type="term" value="F:phosphorelay response regulator activity"/>
    <property type="evidence" value="ECO:0007669"/>
    <property type="project" value="TreeGrafter"/>
</dbReference>
<dbReference type="Pfam" id="PF25487">
    <property type="entry name" value="ETR1_N"/>
    <property type="match status" value="1"/>
</dbReference>
<dbReference type="SMART" id="SM00387">
    <property type="entry name" value="HATPase_c"/>
    <property type="match status" value="1"/>
</dbReference>
<organism evidence="9 10">
    <name type="scientific">Legionella lansingensis</name>
    <dbReference type="NCBI Taxonomy" id="45067"/>
    <lineage>
        <taxon>Bacteria</taxon>
        <taxon>Pseudomonadati</taxon>
        <taxon>Pseudomonadota</taxon>
        <taxon>Gammaproteobacteria</taxon>
        <taxon>Legionellales</taxon>
        <taxon>Legionellaceae</taxon>
        <taxon>Legionella</taxon>
    </lineage>
</organism>
<evidence type="ECO:0000256" key="3">
    <source>
        <dbReference type="ARBA" id="ARBA00022553"/>
    </source>
</evidence>
<keyword evidence="7" id="KW-0812">Transmembrane</keyword>
<dbReference type="GO" id="GO:0005886">
    <property type="term" value="C:plasma membrane"/>
    <property type="evidence" value="ECO:0007669"/>
    <property type="project" value="UniProtKB-ARBA"/>
</dbReference>
<dbReference type="InterPro" id="IPR003661">
    <property type="entry name" value="HisK_dim/P_dom"/>
</dbReference>
<keyword evidence="7" id="KW-1133">Transmembrane helix</keyword>
<dbReference type="PANTHER" id="PTHR42878">
    <property type="entry name" value="TWO-COMPONENT HISTIDINE KINASE"/>
    <property type="match status" value="1"/>
</dbReference>
<dbReference type="eggNOG" id="COG4251">
    <property type="taxonomic scope" value="Bacteria"/>
</dbReference>
<dbReference type="SMART" id="SM00388">
    <property type="entry name" value="HisKA"/>
    <property type="match status" value="1"/>
</dbReference>
<dbReference type="PROSITE" id="PS50109">
    <property type="entry name" value="HIS_KIN"/>
    <property type="match status" value="1"/>
</dbReference>
<keyword evidence="4 9" id="KW-0808">Transferase</keyword>
<evidence type="ECO:0000313" key="9">
    <source>
        <dbReference type="EMBL" id="KTD26110.1"/>
    </source>
</evidence>
<keyword evidence="7" id="KW-0472">Membrane</keyword>
<gene>
    <name evidence="9" type="ORF">Llan_0005</name>
</gene>
<keyword evidence="6" id="KW-0175">Coiled coil</keyword>
<feature type="transmembrane region" description="Helical" evidence="7">
    <location>
        <begin position="28"/>
        <end position="55"/>
    </location>
</feature>
<dbReference type="STRING" id="45067.Llan_0005"/>
<dbReference type="FunFam" id="3.30.565.10:FF:000006">
    <property type="entry name" value="Sensor histidine kinase WalK"/>
    <property type="match status" value="1"/>
</dbReference>
<feature type="transmembrane region" description="Helical" evidence="7">
    <location>
        <begin position="67"/>
        <end position="86"/>
    </location>
</feature>
<dbReference type="CDD" id="cd00082">
    <property type="entry name" value="HisKA"/>
    <property type="match status" value="1"/>
</dbReference>
<feature type="domain" description="Histidine kinase" evidence="8">
    <location>
        <begin position="150"/>
        <end position="365"/>
    </location>
</feature>
<evidence type="ECO:0000256" key="5">
    <source>
        <dbReference type="ARBA" id="ARBA00022777"/>
    </source>
</evidence>
<dbReference type="SUPFAM" id="SSF47384">
    <property type="entry name" value="Homodimeric domain of signal transducing histidine kinase"/>
    <property type="match status" value="1"/>
</dbReference>
<proteinExistence type="predicted"/>
<dbReference type="InterPro" id="IPR005467">
    <property type="entry name" value="His_kinase_dom"/>
</dbReference>
<evidence type="ECO:0000259" key="8">
    <source>
        <dbReference type="PROSITE" id="PS50109"/>
    </source>
</evidence>
<dbReference type="OrthoDB" id="9808408at2"/>
<reference evidence="9 10" key="1">
    <citation type="submission" date="2015-11" db="EMBL/GenBank/DDBJ databases">
        <title>Genomic analysis of 38 Legionella species identifies large and diverse effector repertoires.</title>
        <authorList>
            <person name="Burstein D."/>
            <person name="Amaro F."/>
            <person name="Zusman T."/>
            <person name="Lifshitz Z."/>
            <person name="Cohen O."/>
            <person name="Gilbert J.A."/>
            <person name="Pupko T."/>
            <person name="Shuman H.A."/>
            <person name="Segal G."/>
        </authorList>
    </citation>
    <scope>NUCLEOTIDE SEQUENCE [LARGE SCALE GENOMIC DNA]</scope>
    <source>
        <strain evidence="9 10">ATCC 49751</strain>
    </source>
</reference>
<dbReference type="GO" id="GO:0000155">
    <property type="term" value="F:phosphorelay sensor kinase activity"/>
    <property type="evidence" value="ECO:0007669"/>
    <property type="project" value="InterPro"/>
</dbReference>
<evidence type="ECO:0000313" key="10">
    <source>
        <dbReference type="Proteomes" id="UP000054869"/>
    </source>
</evidence>